<keyword evidence="3" id="KW-0695">RNA-directed DNA polymerase</keyword>
<evidence type="ECO:0000313" key="3">
    <source>
        <dbReference type="EMBL" id="OWY91196.1"/>
    </source>
</evidence>
<evidence type="ECO:0000313" key="4">
    <source>
        <dbReference type="Proteomes" id="UP000198211"/>
    </source>
</evidence>
<dbReference type="PANTHER" id="PTHR37984:SF5">
    <property type="entry name" value="PROTEIN NYNRIN-LIKE"/>
    <property type="match status" value="1"/>
</dbReference>
<reference evidence="4" key="1">
    <citation type="submission" date="2017-03" db="EMBL/GenBank/DDBJ databases">
        <title>Phytopthora megakarya and P. palmivora, two closely related causual agents of cacao black pod achieved similar genome size and gene model numbers by different mechanisms.</title>
        <authorList>
            <person name="Ali S."/>
            <person name="Shao J."/>
            <person name="Larry D.J."/>
            <person name="Kronmiller B."/>
            <person name="Shen D."/>
            <person name="Strem M.D."/>
            <person name="Melnick R.L."/>
            <person name="Guiltinan M.J."/>
            <person name="Tyler B.M."/>
            <person name="Meinhardt L.W."/>
            <person name="Bailey B.A."/>
        </authorList>
    </citation>
    <scope>NUCLEOTIDE SEQUENCE [LARGE SCALE GENOMIC DNA]</scope>
    <source>
        <strain evidence="4">zdho120</strain>
    </source>
</reference>
<organism evidence="3 4">
    <name type="scientific">Phytophthora megakarya</name>
    <dbReference type="NCBI Taxonomy" id="4795"/>
    <lineage>
        <taxon>Eukaryota</taxon>
        <taxon>Sar</taxon>
        <taxon>Stramenopiles</taxon>
        <taxon>Oomycota</taxon>
        <taxon>Peronosporomycetes</taxon>
        <taxon>Peronosporales</taxon>
        <taxon>Peronosporaceae</taxon>
        <taxon>Phytophthora</taxon>
    </lineage>
</organism>
<gene>
    <name evidence="3" type="ORF">PHMEG_00040323</name>
</gene>
<proteinExistence type="predicted"/>
<dbReference type="InterPro" id="IPR041588">
    <property type="entry name" value="Integrase_H2C2"/>
</dbReference>
<dbReference type="EMBL" id="NBNE01020831">
    <property type="protein sequence ID" value="OWY91196.1"/>
    <property type="molecule type" value="Genomic_DNA"/>
</dbReference>
<dbReference type="InterPro" id="IPR050951">
    <property type="entry name" value="Retrovirus_Pol_polyprotein"/>
</dbReference>
<keyword evidence="4" id="KW-1185">Reference proteome</keyword>
<dbReference type="PANTHER" id="PTHR37984">
    <property type="entry name" value="PROTEIN CBG26694"/>
    <property type="match status" value="1"/>
</dbReference>
<comment type="caution">
    <text evidence="3">The sequence shown here is derived from an EMBL/GenBank/DDBJ whole genome shotgun (WGS) entry which is preliminary data.</text>
</comment>
<dbReference type="InterPro" id="IPR036397">
    <property type="entry name" value="RNaseH_sf"/>
</dbReference>
<dbReference type="OrthoDB" id="119552at2759"/>
<dbReference type="GO" id="GO:0003676">
    <property type="term" value="F:nucleic acid binding"/>
    <property type="evidence" value="ECO:0007669"/>
    <property type="project" value="InterPro"/>
</dbReference>
<accession>A0A225UF22</accession>
<dbReference type="STRING" id="4795.A0A225UF22"/>
<dbReference type="GO" id="GO:0003964">
    <property type="term" value="F:RNA-directed DNA polymerase activity"/>
    <property type="evidence" value="ECO:0007669"/>
    <property type="project" value="UniProtKB-KW"/>
</dbReference>
<dbReference type="Proteomes" id="UP000198211">
    <property type="component" value="Unassembled WGS sequence"/>
</dbReference>
<protein>
    <submittedName>
        <fullName evidence="3">Reverse transcriptase</fullName>
    </submittedName>
</protein>
<dbReference type="Gene3D" id="1.10.340.70">
    <property type="match status" value="1"/>
</dbReference>
<feature type="region of interest" description="Disordered" evidence="1">
    <location>
        <begin position="1"/>
        <end position="21"/>
    </location>
</feature>
<sequence>MKSAEGHLATSHSGFVVTQDEESCPGNPGCPSALDVMTAPLPRAAKILVAVTRASVQDQQVALEPLDPLSYQRERWRRIKVHQEQDEYLCDLRDFLNGEVDRFTLHQLRKIAKVADLFALDARGVLYRLAQSTRGRPRDAQDELRLVTSYAHEDFQGGHQGIKRTHEKLRSVFYWPGMYADVERHVKECVDCASGKGHPSNPGPFPGNIEQRRPFEVVSMDSVTHMPKSERGNTFLLLFQDMFSGFVMELLGSRQRSTLSYRPQANGQQERSVQTVIRSVRAYAAEADQSDWDDHAERL</sequence>
<feature type="domain" description="Integrase zinc-binding" evidence="2">
    <location>
        <begin position="144"/>
        <end position="196"/>
    </location>
</feature>
<dbReference type="Gene3D" id="3.30.420.10">
    <property type="entry name" value="Ribonuclease H-like superfamily/Ribonuclease H"/>
    <property type="match status" value="1"/>
</dbReference>
<dbReference type="InterPro" id="IPR012337">
    <property type="entry name" value="RNaseH-like_sf"/>
</dbReference>
<dbReference type="SUPFAM" id="SSF53098">
    <property type="entry name" value="Ribonuclease H-like"/>
    <property type="match status" value="1"/>
</dbReference>
<evidence type="ECO:0000259" key="2">
    <source>
        <dbReference type="Pfam" id="PF17921"/>
    </source>
</evidence>
<dbReference type="FunFam" id="1.10.340.70:FF:000001">
    <property type="entry name" value="Retrovirus-related Pol polyprotein from transposon gypsy-like Protein"/>
    <property type="match status" value="1"/>
</dbReference>
<keyword evidence="3" id="KW-0548">Nucleotidyltransferase</keyword>
<name>A0A225UF22_9STRA</name>
<keyword evidence="3" id="KW-0808">Transferase</keyword>
<evidence type="ECO:0000256" key="1">
    <source>
        <dbReference type="SAM" id="MobiDB-lite"/>
    </source>
</evidence>
<feature type="non-terminal residue" evidence="3">
    <location>
        <position position="299"/>
    </location>
</feature>
<dbReference type="AlphaFoldDB" id="A0A225UF22"/>
<dbReference type="Pfam" id="PF17921">
    <property type="entry name" value="Integrase_H2C2"/>
    <property type="match status" value="1"/>
</dbReference>